<reference evidence="1 2" key="1">
    <citation type="submission" date="2019-05" db="EMBL/GenBank/DDBJ databases">
        <title>Emergence of the Ug99 lineage of the wheat stem rust pathogen through somatic hybridization.</title>
        <authorList>
            <person name="Li F."/>
            <person name="Upadhyaya N.M."/>
            <person name="Sperschneider J."/>
            <person name="Matny O."/>
            <person name="Nguyen-Phuc H."/>
            <person name="Mago R."/>
            <person name="Raley C."/>
            <person name="Miller M.E."/>
            <person name="Silverstein K.A.T."/>
            <person name="Henningsen E."/>
            <person name="Hirsch C.D."/>
            <person name="Visser B."/>
            <person name="Pretorius Z.A."/>
            <person name="Steffenson B.J."/>
            <person name="Schwessinger B."/>
            <person name="Dodds P.N."/>
            <person name="Figueroa M."/>
        </authorList>
    </citation>
    <scope>NUCLEOTIDE SEQUENCE [LARGE SCALE GENOMIC DNA]</scope>
    <source>
        <strain evidence="1">21-0</strain>
    </source>
</reference>
<dbReference type="AlphaFoldDB" id="A0A5B0MSZ6"/>
<sequence>MLAEFYVPIRSDNYDSNPAMFTDKIYRAAHGVGQFYEAALPGQLTIPPQDDCQIYSIASFINKNLMYTFIFWEAVPFICSSMKLGWAAQESSDLFPISHFLKLMNQ</sequence>
<evidence type="ECO:0000313" key="2">
    <source>
        <dbReference type="Proteomes" id="UP000324748"/>
    </source>
</evidence>
<organism evidence="1 2">
    <name type="scientific">Puccinia graminis f. sp. tritici</name>
    <dbReference type="NCBI Taxonomy" id="56615"/>
    <lineage>
        <taxon>Eukaryota</taxon>
        <taxon>Fungi</taxon>
        <taxon>Dikarya</taxon>
        <taxon>Basidiomycota</taxon>
        <taxon>Pucciniomycotina</taxon>
        <taxon>Pucciniomycetes</taxon>
        <taxon>Pucciniales</taxon>
        <taxon>Pucciniaceae</taxon>
        <taxon>Puccinia</taxon>
    </lineage>
</organism>
<accession>A0A5B0MSZ6</accession>
<comment type="caution">
    <text evidence="1">The sequence shown here is derived from an EMBL/GenBank/DDBJ whole genome shotgun (WGS) entry which is preliminary data.</text>
</comment>
<gene>
    <name evidence="1" type="ORF">PGT21_002306</name>
</gene>
<name>A0A5B0MSZ6_PUCGR</name>
<keyword evidence="2" id="KW-1185">Reference proteome</keyword>
<proteinExistence type="predicted"/>
<dbReference type="EMBL" id="VSWC01000132">
    <property type="protein sequence ID" value="KAA1079166.1"/>
    <property type="molecule type" value="Genomic_DNA"/>
</dbReference>
<dbReference type="Proteomes" id="UP000324748">
    <property type="component" value="Unassembled WGS sequence"/>
</dbReference>
<evidence type="ECO:0000313" key="1">
    <source>
        <dbReference type="EMBL" id="KAA1079166.1"/>
    </source>
</evidence>
<protein>
    <submittedName>
        <fullName evidence="1">Uncharacterized protein</fullName>
    </submittedName>
</protein>